<dbReference type="AlphaFoldDB" id="A0A2J5Q976"/>
<accession>A0A2J5Q976</accession>
<protein>
    <submittedName>
        <fullName evidence="1">Uncharacterized protein</fullName>
    </submittedName>
</protein>
<comment type="caution">
    <text evidence="1">The sequence shown here is derived from an EMBL/GenBank/DDBJ whole genome shotgun (WGS) entry which is preliminary data.</text>
</comment>
<proteinExistence type="predicted"/>
<gene>
    <name evidence="1" type="ORF">CWN49_02780</name>
</gene>
<evidence type="ECO:0000313" key="1">
    <source>
        <dbReference type="EMBL" id="PLO74744.1"/>
    </source>
</evidence>
<organism evidence="1 2">
    <name type="scientific">Klebsiella michiganensis</name>
    <dbReference type="NCBI Taxonomy" id="1134687"/>
    <lineage>
        <taxon>Bacteria</taxon>
        <taxon>Pseudomonadati</taxon>
        <taxon>Pseudomonadota</taxon>
        <taxon>Gammaproteobacteria</taxon>
        <taxon>Enterobacterales</taxon>
        <taxon>Enterobacteriaceae</taxon>
        <taxon>Klebsiella/Raoultella group</taxon>
        <taxon>Klebsiella</taxon>
    </lineage>
</organism>
<dbReference type="EMBL" id="PIDR01000038">
    <property type="protein sequence ID" value="PLO74744.1"/>
    <property type="molecule type" value="Genomic_DNA"/>
</dbReference>
<sequence length="664" mass="72825">MRANLIKTNFTAGEISPRLMGRVDIDRYANGAKTLENSVVVVQGGVMRRPGSQFVAATKYGDKKSRLIPYVFNRTQAYILEFGDGYLRIYQDGKQLVNEDNTPYEIVSPYTSDMLPSVNYVQGADTMFLVHQAVKPYRLQRRGQTDWVLEPTPFIVEPFDEVRDTPQKWCKPSIKEFVGSEITLTLSDDEPPEDSDDPAPFTGAGWVPEDVGSYVRINSGLVLIKSVTSAQVAVGTIRTDLSATQAASPGAWTREDSVWTDEFGYPGAVTLYQQRLVLAGSPQYLQTIWWSESGVYLSFELGTDDDDAISFTLSSDQLNPIVHLAQMNTLIALTYGGEFTITAGNDAAITPTNISVKNPSPYGCNGIRPVRVGTEIMFVQRAGRKLYAVAYDPDSYVAYSANDMTVLAEHITEGGVIDMAYQQQPDAFTWLVRNDGVMVTMAIDRAQNVVAWSRQITNGAFESVASIPSATDDVVYAIVSRTVNGQTVRYVEMFSNALYTDAAVTGSSDTGATTWGGLSHLEAETVDIVADGSVMPQAVVSSGQITLSRKAYKVEIGLHFETTITTLTPEVATSEGTTQNTRKRTSDVTMRFLETTGAECNGQVIPFRTFGPKILNQPAPLFTGDHHWGKLGWERGEDTLTIQQRQPLPFHLLAIVIVFTSNGG</sequence>
<name>A0A2J5Q976_9ENTR</name>
<reference evidence="1 2" key="2">
    <citation type="submission" date="2018-01" db="EMBL/GenBank/DDBJ databases">
        <title>Genomic study of Klebsiella pneumoniae.</title>
        <authorList>
            <person name="Yang Y."/>
            <person name="Bicalho R."/>
        </authorList>
    </citation>
    <scope>NUCLEOTIDE SEQUENCE [LARGE SCALE GENOMIC DNA]</scope>
    <source>
        <strain evidence="1 2">A10</strain>
    </source>
</reference>
<evidence type="ECO:0000313" key="2">
    <source>
        <dbReference type="Proteomes" id="UP000234667"/>
    </source>
</evidence>
<reference evidence="1 2" key="1">
    <citation type="submission" date="2017-11" db="EMBL/GenBank/DDBJ databases">
        <authorList>
            <person name="Han C.G."/>
        </authorList>
    </citation>
    <scope>NUCLEOTIDE SEQUENCE [LARGE SCALE GENOMIC DNA]</scope>
    <source>
        <strain evidence="1 2">A10</strain>
    </source>
</reference>
<dbReference type="Proteomes" id="UP000234667">
    <property type="component" value="Unassembled WGS sequence"/>
</dbReference>